<organism evidence="4 5">
    <name type="scientific">Abrus precatorius</name>
    <name type="common">Indian licorice</name>
    <name type="synonym">Glycine abrus</name>
    <dbReference type="NCBI Taxonomy" id="3816"/>
    <lineage>
        <taxon>Eukaryota</taxon>
        <taxon>Viridiplantae</taxon>
        <taxon>Streptophyta</taxon>
        <taxon>Embryophyta</taxon>
        <taxon>Tracheophyta</taxon>
        <taxon>Spermatophyta</taxon>
        <taxon>Magnoliopsida</taxon>
        <taxon>eudicotyledons</taxon>
        <taxon>Gunneridae</taxon>
        <taxon>Pentapetalae</taxon>
        <taxon>rosids</taxon>
        <taxon>fabids</taxon>
        <taxon>Fabales</taxon>
        <taxon>Fabaceae</taxon>
        <taxon>Papilionoideae</taxon>
        <taxon>50 kb inversion clade</taxon>
        <taxon>NPAAA clade</taxon>
        <taxon>indigoferoid/millettioid clade</taxon>
        <taxon>Abreae</taxon>
        <taxon>Abrus</taxon>
    </lineage>
</organism>
<dbReference type="InterPro" id="IPR002347">
    <property type="entry name" value="SDR_fam"/>
</dbReference>
<dbReference type="GO" id="GO:0016491">
    <property type="term" value="F:oxidoreductase activity"/>
    <property type="evidence" value="ECO:0007669"/>
    <property type="project" value="UniProtKB-KW"/>
</dbReference>
<proteinExistence type="inferred from homology"/>
<keyword evidence="4" id="KW-1185">Reference proteome</keyword>
<dbReference type="PRINTS" id="PR00081">
    <property type="entry name" value="GDHRDH"/>
</dbReference>
<dbReference type="AlphaFoldDB" id="A0A8B8K2K9"/>
<evidence type="ECO:0000256" key="2">
    <source>
        <dbReference type="ARBA" id="ARBA00023002"/>
    </source>
</evidence>
<protein>
    <submittedName>
        <fullName evidence="5">Tropinone reductase homolog At5g06060 isoform X1</fullName>
    </submittedName>
</protein>
<evidence type="ECO:0000313" key="4">
    <source>
        <dbReference type="Proteomes" id="UP000694853"/>
    </source>
</evidence>
<dbReference type="FunFam" id="3.40.50.720:FF:000084">
    <property type="entry name" value="Short-chain dehydrogenase reductase"/>
    <property type="match status" value="1"/>
</dbReference>
<evidence type="ECO:0000256" key="1">
    <source>
        <dbReference type="ARBA" id="ARBA00022857"/>
    </source>
</evidence>
<dbReference type="KEGG" id="aprc:113851624"/>
<reference evidence="5" key="2">
    <citation type="submission" date="2025-08" db="UniProtKB">
        <authorList>
            <consortium name="RefSeq"/>
        </authorList>
    </citation>
    <scope>IDENTIFICATION</scope>
    <source>
        <tissue evidence="5">Young leaves</tissue>
    </source>
</reference>
<dbReference type="SUPFAM" id="SSF51735">
    <property type="entry name" value="NAD(P)-binding Rossmann-fold domains"/>
    <property type="match status" value="1"/>
</dbReference>
<dbReference type="Pfam" id="PF13561">
    <property type="entry name" value="adh_short_C2"/>
    <property type="match status" value="1"/>
</dbReference>
<accession>A0A8B8K2K9</accession>
<dbReference type="InterPro" id="IPR045000">
    <property type="entry name" value="TR"/>
</dbReference>
<reference evidence="4" key="1">
    <citation type="journal article" date="2019" name="Toxins">
        <title>Detection of Abrin-Like and Prepropulchellin-Like Toxin Genes and Transcripts Using Whole Genome Sequencing and Full-Length Transcript Sequencing of Abrus precatorius.</title>
        <authorList>
            <person name="Hovde B.T."/>
            <person name="Daligault H.E."/>
            <person name="Hanschen E.R."/>
            <person name="Kunde Y.A."/>
            <person name="Johnson M.B."/>
            <person name="Starkenburg S.R."/>
            <person name="Johnson S.L."/>
        </authorList>
    </citation>
    <scope>NUCLEOTIDE SEQUENCE [LARGE SCALE GENOMIC DNA]</scope>
</reference>
<dbReference type="Proteomes" id="UP000694853">
    <property type="component" value="Unplaced"/>
</dbReference>
<dbReference type="PANTHER" id="PTHR42898:SF6">
    <property type="entry name" value="NADP-DEPENDENT MANNITOL DEHYDROGENASE"/>
    <property type="match status" value="1"/>
</dbReference>
<dbReference type="GeneID" id="113851624"/>
<evidence type="ECO:0000313" key="5">
    <source>
        <dbReference type="RefSeq" id="XP_027337960.1"/>
    </source>
</evidence>
<dbReference type="Pfam" id="PF00106">
    <property type="entry name" value="adh_short"/>
    <property type="match status" value="1"/>
</dbReference>
<keyword evidence="2" id="KW-0560">Oxidoreductase</keyword>
<keyword evidence="1" id="KW-0521">NADP</keyword>
<dbReference type="PANTHER" id="PTHR42898">
    <property type="entry name" value="TROPINONE REDUCTASE"/>
    <property type="match status" value="1"/>
</dbReference>
<name>A0A8B8K2K9_ABRPR</name>
<comment type="similarity">
    <text evidence="3">Belongs to the short-chain dehydrogenases/reductases (SDR) family. SDR65C subfamily.</text>
</comment>
<dbReference type="InterPro" id="IPR036291">
    <property type="entry name" value="NAD(P)-bd_dom_sf"/>
</dbReference>
<sequence>MSNSESSSTGSRWSLKGTTALVTGGTRGIGHAVVEELAEFGASVYTCSRNEDELNACLKEWKKKGFSVSGSVCDASSPPQRENLIQQVTSTFNGKLNILVNNVGTNVRKPTIEYTAEEYSKLMTTNLDSAYHLSQLTYSLLKASGNGSIVFISSVASLTSVGSGTIYAATKGDLMYNCHLWFLHDRLQTIFKYIDKTDLTLPFSSAAINHLTKYLACEWAKDNIRSNCVAPWYTKTPLAEPMLAKKEFVNEVLSRTPIKRIAETHEVSSLVTFLCLPAASYITGQIVSVDGGFTANGFQPSMIS</sequence>
<evidence type="ECO:0000256" key="3">
    <source>
        <dbReference type="ARBA" id="ARBA00025714"/>
    </source>
</evidence>
<dbReference type="OrthoDB" id="417891at2759"/>
<dbReference type="RefSeq" id="XP_027337960.1">
    <property type="nucleotide sequence ID" value="XM_027482159.1"/>
</dbReference>
<dbReference type="Gene3D" id="3.40.50.720">
    <property type="entry name" value="NAD(P)-binding Rossmann-like Domain"/>
    <property type="match status" value="1"/>
</dbReference>
<gene>
    <name evidence="5" type="primary">LOC113851624</name>
</gene>